<dbReference type="SUPFAM" id="SSF158745">
    <property type="entry name" value="LanC-like"/>
    <property type="match status" value="1"/>
</dbReference>
<dbReference type="SMART" id="SM01260">
    <property type="entry name" value="LANC_like"/>
    <property type="match status" value="1"/>
</dbReference>
<accession>A0A0J6YBA2</accession>
<name>A0A0J6YBA2_COCIT</name>
<evidence type="ECO:0000256" key="1">
    <source>
        <dbReference type="PIRSR" id="PIRSR607822-1"/>
    </source>
</evidence>
<proteinExistence type="predicted"/>
<keyword evidence="1" id="KW-0862">Zinc</keyword>
<dbReference type="PANTHER" id="PTHR12736:SF7">
    <property type="entry name" value="LANC-LIKE PROTEIN 3"/>
    <property type="match status" value="1"/>
</dbReference>
<dbReference type="GO" id="GO:0046872">
    <property type="term" value="F:metal ion binding"/>
    <property type="evidence" value="ECO:0007669"/>
    <property type="project" value="UniProtKB-KW"/>
</dbReference>
<dbReference type="OrthoDB" id="10257263at2759"/>
<dbReference type="InterPro" id="IPR007822">
    <property type="entry name" value="LANC-like"/>
</dbReference>
<dbReference type="GO" id="GO:0031179">
    <property type="term" value="P:peptide modification"/>
    <property type="evidence" value="ECO:0007669"/>
    <property type="project" value="InterPro"/>
</dbReference>
<dbReference type="InterPro" id="IPR012341">
    <property type="entry name" value="6hp_glycosidase-like_sf"/>
</dbReference>
<evidence type="ECO:0000313" key="2">
    <source>
        <dbReference type="EMBL" id="KMP04078.1"/>
    </source>
</evidence>
<dbReference type="CDD" id="cd04794">
    <property type="entry name" value="euk_LANCL"/>
    <property type="match status" value="1"/>
</dbReference>
<feature type="binding site" evidence="1">
    <location>
        <position position="320"/>
    </location>
    <ligand>
        <name>Zn(2+)</name>
        <dbReference type="ChEBI" id="CHEBI:29105"/>
    </ligand>
</feature>
<gene>
    <name evidence="2" type="ORF">CIRG_03769</name>
</gene>
<dbReference type="Pfam" id="PF05147">
    <property type="entry name" value="LANC_like"/>
    <property type="match status" value="1"/>
</dbReference>
<dbReference type="Gene3D" id="1.50.10.10">
    <property type="match status" value="1"/>
</dbReference>
<protein>
    <recommendedName>
        <fullName evidence="4">Lanthionine synthetase C family protein</fullName>
    </recommendedName>
</protein>
<dbReference type="GO" id="GO:0005886">
    <property type="term" value="C:plasma membrane"/>
    <property type="evidence" value="ECO:0007669"/>
    <property type="project" value="TreeGrafter"/>
</dbReference>
<evidence type="ECO:0000313" key="3">
    <source>
        <dbReference type="Proteomes" id="UP000054565"/>
    </source>
</evidence>
<dbReference type="PRINTS" id="PR01950">
    <property type="entry name" value="LANCSUPER"/>
</dbReference>
<reference evidence="3" key="1">
    <citation type="journal article" date="2010" name="Genome Res.">
        <title>Population genomic sequencing of Coccidioides fungi reveals recent hybridization and transposon control.</title>
        <authorList>
            <person name="Neafsey D.E."/>
            <person name="Barker B.M."/>
            <person name="Sharpton T.J."/>
            <person name="Stajich J.E."/>
            <person name="Park D.J."/>
            <person name="Whiston E."/>
            <person name="Hung C.-Y."/>
            <person name="McMahan C."/>
            <person name="White J."/>
            <person name="Sykes S."/>
            <person name="Heiman D."/>
            <person name="Young S."/>
            <person name="Zeng Q."/>
            <person name="Abouelleil A."/>
            <person name="Aftuck L."/>
            <person name="Bessette D."/>
            <person name="Brown A."/>
            <person name="FitzGerald M."/>
            <person name="Lui A."/>
            <person name="Macdonald J.P."/>
            <person name="Priest M."/>
            <person name="Orbach M.J."/>
            <person name="Galgiani J.N."/>
            <person name="Kirkland T.N."/>
            <person name="Cole G.T."/>
            <person name="Birren B.W."/>
            <person name="Henn M.R."/>
            <person name="Taylor J.W."/>
            <person name="Rounsley S.D."/>
        </authorList>
    </citation>
    <scope>NUCLEOTIDE SEQUENCE [LARGE SCALE GENOMIC DNA]</scope>
    <source>
        <strain evidence="3">RMSCC 2394</strain>
    </source>
</reference>
<dbReference type="PANTHER" id="PTHR12736">
    <property type="entry name" value="LANC-LIKE PROTEIN"/>
    <property type="match status" value="1"/>
</dbReference>
<evidence type="ECO:0008006" key="4">
    <source>
        <dbReference type="Google" id="ProtNLM"/>
    </source>
</evidence>
<dbReference type="Proteomes" id="UP000054565">
    <property type="component" value="Unassembled WGS sequence"/>
</dbReference>
<dbReference type="GO" id="GO:0005975">
    <property type="term" value="P:carbohydrate metabolic process"/>
    <property type="evidence" value="ECO:0007669"/>
    <property type="project" value="InterPro"/>
</dbReference>
<sequence>MATSRPQYFSNDLQLVAIEKESLTLALSQLCEAVRQGVEILLTRDKAPDANDSRAFGTIYDGHLGTVLMALRLQRQAKYLRAENMSIDSLVSETQRLASSRLNPHIMKVNHRAGRLSPLDSASFGAAVVRILAAGQGLASLSEDGQYRIHKRDIAEVQDAMHVALHQGDVRGGDELLYGRIGLLHAILNIRKLRLNIEPVEALTAVFEKVPQLIDSIISGGKLGARDYLELYGEREYMPLMWSWHDKYYIGAIHGTCGILDVLLACEPEELRAGHSHSHIPVIAQTINAICNLCILNHGHLPSSVPHRSSSRTSPLVQICHGAPGLLILLSNARKNAAFAASYWRPEWDEAICLASEKVWEQGLLYKGGSLCHGIAGNAWPLLMLHDAFEYGAQGCEEAKNCFKQVTSSVPHKELSGDYYLSRAIAMLLEARKTPPFVMQEAGGGRYRMPDSPYSLFEGLGGTICAWSEACVVISARLRKMEVDSKEGNGAFNNDEEFHSDLQDELGMPGLGARGFL</sequence>
<dbReference type="EMBL" id="DS028094">
    <property type="protein sequence ID" value="KMP04078.1"/>
    <property type="molecule type" value="Genomic_DNA"/>
</dbReference>
<feature type="binding site" evidence="1">
    <location>
        <position position="372"/>
    </location>
    <ligand>
        <name>Zn(2+)</name>
        <dbReference type="ChEBI" id="CHEBI:29105"/>
    </ligand>
</feature>
<keyword evidence="1" id="KW-0479">Metal-binding</keyword>
<dbReference type="AlphaFoldDB" id="A0A0J6YBA2"/>
<feature type="binding site" evidence="1">
    <location>
        <position position="373"/>
    </location>
    <ligand>
        <name>Zn(2+)</name>
        <dbReference type="ChEBI" id="CHEBI:29105"/>
    </ligand>
</feature>
<organism evidence="2 3">
    <name type="scientific">Coccidioides immitis RMSCC 2394</name>
    <dbReference type="NCBI Taxonomy" id="404692"/>
    <lineage>
        <taxon>Eukaryota</taxon>
        <taxon>Fungi</taxon>
        <taxon>Dikarya</taxon>
        <taxon>Ascomycota</taxon>
        <taxon>Pezizomycotina</taxon>
        <taxon>Eurotiomycetes</taxon>
        <taxon>Eurotiomycetidae</taxon>
        <taxon>Onygenales</taxon>
        <taxon>Onygenaceae</taxon>
        <taxon>Coccidioides</taxon>
    </lineage>
</organism>